<dbReference type="SMART" id="SM00209">
    <property type="entry name" value="TSP1"/>
    <property type="match status" value="1"/>
</dbReference>
<dbReference type="Proteomes" id="UP000694872">
    <property type="component" value="Unplaced"/>
</dbReference>
<sequence>MQPVELIDLVIQEQMRSDRPAIRRRYKENAKTGVDDLTKIEVQTEDISGDEERLRARKVWSRWGKWSDCSATCGGGMIVRRRLCVAGRCAPGELEEQRRPCAESPCTTTSFELGPEDMREVE</sequence>
<evidence type="ECO:0000256" key="1">
    <source>
        <dbReference type="SAM" id="MobiDB-lite"/>
    </source>
</evidence>
<dbReference type="Gene3D" id="2.20.100.10">
    <property type="entry name" value="Thrombospondin type-1 (TSP1) repeat"/>
    <property type="match status" value="1"/>
</dbReference>
<evidence type="ECO:0000313" key="2">
    <source>
        <dbReference type="RefSeq" id="XP_013162013.1"/>
    </source>
</evidence>
<reference evidence="2" key="1">
    <citation type="submission" date="2025-08" db="UniProtKB">
        <authorList>
            <consortium name="RefSeq"/>
        </authorList>
    </citation>
    <scope>IDENTIFICATION</scope>
</reference>
<dbReference type="GeneID" id="106113700"/>
<dbReference type="AlphaFoldDB" id="A0AAJ6YZH3"/>
<gene>
    <name evidence="2" type="primary">LOC106113700</name>
</gene>
<dbReference type="RefSeq" id="XP_013162013.1">
    <property type="nucleotide sequence ID" value="XM_013306559.1"/>
</dbReference>
<dbReference type="SUPFAM" id="SSF82895">
    <property type="entry name" value="TSP-1 type 1 repeat"/>
    <property type="match status" value="1"/>
</dbReference>
<protein>
    <submittedName>
        <fullName evidence="2">Thrombospondin-1-like</fullName>
    </submittedName>
</protein>
<name>A0AAJ6YZH3_PAPXU</name>
<feature type="region of interest" description="Disordered" evidence="1">
    <location>
        <begin position="102"/>
        <end position="122"/>
    </location>
</feature>
<dbReference type="KEGG" id="pxu:106113700"/>
<accession>A0AAJ6YZH3</accession>
<dbReference type="PROSITE" id="PS50092">
    <property type="entry name" value="TSP1"/>
    <property type="match status" value="1"/>
</dbReference>
<dbReference type="InterPro" id="IPR000884">
    <property type="entry name" value="TSP1_rpt"/>
</dbReference>
<organism evidence="2">
    <name type="scientific">Papilio xuthus</name>
    <name type="common">Asian swallowtail butterfly</name>
    <dbReference type="NCBI Taxonomy" id="66420"/>
    <lineage>
        <taxon>Eukaryota</taxon>
        <taxon>Metazoa</taxon>
        <taxon>Ecdysozoa</taxon>
        <taxon>Arthropoda</taxon>
        <taxon>Hexapoda</taxon>
        <taxon>Insecta</taxon>
        <taxon>Pterygota</taxon>
        <taxon>Neoptera</taxon>
        <taxon>Endopterygota</taxon>
        <taxon>Lepidoptera</taxon>
        <taxon>Glossata</taxon>
        <taxon>Ditrysia</taxon>
        <taxon>Papilionoidea</taxon>
        <taxon>Papilionidae</taxon>
        <taxon>Papilioninae</taxon>
        <taxon>Papilio</taxon>
    </lineage>
</organism>
<dbReference type="InterPro" id="IPR036383">
    <property type="entry name" value="TSP1_rpt_sf"/>
</dbReference>
<dbReference type="Pfam" id="PF00090">
    <property type="entry name" value="TSP_1"/>
    <property type="match status" value="1"/>
</dbReference>
<proteinExistence type="predicted"/>